<keyword evidence="2" id="KW-0812">Transmembrane</keyword>
<feature type="region of interest" description="Disordered" evidence="1">
    <location>
        <begin position="66"/>
        <end position="171"/>
    </location>
</feature>
<evidence type="ECO:0000313" key="4">
    <source>
        <dbReference type="Proteomes" id="UP001334248"/>
    </source>
</evidence>
<feature type="region of interest" description="Disordered" evidence="1">
    <location>
        <begin position="399"/>
        <end position="451"/>
    </location>
</feature>
<dbReference type="RefSeq" id="XP_064727962.1">
    <property type="nucleotide sequence ID" value="XM_064876655.1"/>
</dbReference>
<name>A0ABR0RGV4_9EURO</name>
<gene>
    <name evidence="3" type="ORF">PMZ80_008254</name>
</gene>
<keyword evidence="2" id="KW-1133">Transmembrane helix</keyword>
<evidence type="ECO:0000313" key="3">
    <source>
        <dbReference type="EMBL" id="KAK5939872.1"/>
    </source>
</evidence>
<dbReference type="GeneID" id="90001703"/>
<evidence type="ECO:0008006" key="5">
    <source>
        <dbReference type="Google" id="ProtNLM"/>
    </source>
</evidence>
<proteinExistence type="predicted"/>
<feature type="region of interest" description="Disordered" evidence="1">
    <location>
        <begin position="219"/>
        <end position="250"/>
    </location>
</feature>
<comment type="caution">
    <text evidence="3">The sequence shown here is derived from an EMBL/GenBank/DDBJ whole genome shotgun (WGS) entry which is preliminary data.</text>
</comment>
<feature type="compositionally biased region" description="Low complexity" evidence="1">
    <location>
        <begin position="66"/>
        <end position="149"/>
    </location>
</feature>
<reference evidence="3 4" key="1">
    <citation type="journal article" date="2023" name="Res Sq">
        <title>Genomic and morphological characterization of Knufia obscura isolated from the Mars 2020 spacecraft assembly facility.</title>
        <authorList>
            <person name="Chander A.M."/>
            <person name="Teixeira M.M."/>
            <person name="Singh N.K."/>
            <person name="Williams M.P."/>
            <person name="Parker C.W."/>
            <person name="Leo P."/>
            <person name="Stajich J.E."/>
            <person name="Torok T."/>
            <person name="Tighe S."/>
            <person name="Mason C.E."/>
            <person name="Venkateswaran K."/>
        </authorList>
    </citation>
    <scope>NUCLEOTIDE SEQUENCE [LARGE SCALE GENOMIC DNA]</scope>
    <source>
        <strain evidence="3 4">CCFEE 5817</strain>
    </source>
</reference>
<organism evidence="3 4">
    <name type="scientific">Knufia obscura</name>
    <dbReference type="NCBI Taxonomy" id="1635080"/>
    <lineage>
        <taxon>Eukaryota</taxon>
        <taxon>Fungi</taxon>
        <taxon>Dikarya</taxon>
        <taxon>Ascomycota</taxon>
        <taxon>Pezizomycotina</taxon>
        <taxon>Eurotiomycetes</taxon>
        <taxon>Chaetothyriomycetidae</taxon>
        <taxon>Chaetothyriales</taxon>
        <taxon>Trichomeriaceae</taxon>
        <taxon>Knufia</taxon>
    </lineage>
</organism>
<keyword evidence="2" id="KW-0472">Membrane</keyword>
<feature type="compositionally biased region" description="Polar residues" evidence="1">
    <location>
        <begin position="441"/>
        <end position="451"/>
    </location>
</feature>
<keyword evidence="4" id="KW-1185">Reference proteome</keyword>
<evidence type="ECO:0000256" key="1">
    <source>
        <dbReference type="SAM" id="MobiDB-lite"/>
    </source>
</evidence>
<feature type="transmembrane region" description="Helical" evidence="2">
    <location>
        <begin position="175"/>
        <end position="196"/>
    </location>
</feature>
<dbReference type="Proteomes" id="UP001334248">
    <property type="component" value="Unassembled WGS sequence"/>
</dbReference>
<sequence>MSFLFDPIESGIDNLLDPLTSEFGVLAPTAATSVQPPEPMGNAQSTAVDDEATATVTAISVITPSATVESSSTTTTQRSTSSQAESTTSRAIRSSSSTSETSTTSSSSSSSPPLTLTRTTFSTSTTSRTSSSTSSLLVTSTSSTPAAPSAAPPLTPAQSNSHEPSSKPDSKVSTAGIVVAIVFAVALLISIIWLTIRFCPPVRRRIDAWSTARRNNRTYREALDGPPPPEKDYAYSLSSNSSQQRKSVSAQAAEKIGVGKRPFSFFGIGGNPSIEQQQKSGYFWQVESASGPVHQQYFSPNSAETPKGNGLGLGRVSLLRNHSLLRKAGHDVPPVPGPSMTQTQAEIVGMGHISRQIALPLQPQVARKPLPARLPISVKAASPRSRPFSYEAEHARIPRPVRSTESIQSARLKHKNSPLPKLQLKIPPTPLERRSQIGLAVTSSTPPVHVR</sequence>
<feature type="compositionally biased region" description="Low complexity" evidence="1">
    <location>
        <begin position="236"/>
        <end position="249"/>
    </location>
</feature>
<protein>
    <recommendedName>
        <fullName evidence="5">Transmembrane protein</fullName>
    </recommendedName>
</protein>
<accession>A0ABR0RGV4</accession>
<evidence type="ECO:0000256" key="2">
    <source>
        <dbReference type="SAM" id="Phobius"/>
    </source>
</evidence>
<feature type="compositionally biased region" description="Basic and acidic residues" evidence="1">
    <location>
        <begin position="219"/>
        <end position="233"/>
    </location>
</feature>
<dbReference type="EMBL" id="JAVHJV010000010">
    <property type="protein sequence ID" value="KAK5939872.1"/>
    <property type="molecule type" value="Genomic_DNA"/>
</dbReference>